<reference evidence="9 10" key="1">
    <citation type="submission" date="2024-06" db="EMBL/GenBank/DDBJ databases">
        <title>The Natural Products Discovery Center: Release of the First 8490 Sequenced Strains for Exploring Actinobacteria Biosynthetic Diversity.</title>
        <authorList>
            <person name="Kalkreuter E."/>
            <person name="Kautsar S.A."/>
            <person name="Yang D."/>
            <person name="Bader C.D."/>
            <person name="Teijaro C.N."/>
            <person name="Fluegel L."/>
            <person name="Davis C.M."/>
            <person name="Simpson J.R."/>
            <person name="Lauterbach L."/>
            <person name="Steele A.D."/>
            <person name="Gui C."/>
            <person name="Meng S."/>
            <person name="Li G."/>
            <person name="Viehrig K."/>
            <person name="Ye F."/>
            <person name="Su P."/>
            <person name="Kiefer A.F."/>
            <person name="Nichols A."/>
            <person name="Cepeda A.J."/>
            <person name="Yan W."/>
            <person name="Fan B."/>
            <person name="Jiang Y."/>
            <person name="Adhikari A."/>
            <person name="Zheng C.-J."/>
            <person name="Schuster L."/>
            <person name="Cowan T.M."/>
            <person name="Smanski M.J."/>
            <person name="Chevrette M.G."/>
            <person name="De Carvalho L.P.S."/>
            <person name="Shen B."/>
        </authorList>
    </citation>
    <scope>NUCLEOTIDE SEQUENCE [LARGE SCALE GENOMIC DNA]</scope>
    <source>
        <strain evidence="9 10">NPDC046851</strain>
    </source>
</reference>
<evidence type="ECO:0000256" key="3">
    <source>
        <dbReference type="ARBA" id="ARBA00022475"/>
    </source>
</evidence>
<proteinExistence type="inferred from homology"/>
<dbReference type="RefSeq" id="WP_359696142.1">
    <property type="nucleotide sequence ID" value="NZ_JBEYXT010000065.1"/>
</dbReference>
<dbReference type="PANTHER" id="PTHR43077:SF8">
    <property type="entry name" value="DOXORUBICIN RESISTANCE ABC TRANSPORTER PERMEASE PROTEIN DRRB"/>
    <property type="match status" value="1"/>
</dbReference>
<feature type="transmembrane region" description="Helical" evidence="7">
    <location>
        <begin position="312"/>
        <end position="331"/>
    </location>
</feature>
<dbReference type="Proteomes" id="UP001551189">
    <property type="component" value="Unassembled WGS sequence"/>
</dbReference>
<feature type="domain" description="DUF3533" evidence="8">
    <location>
        <begin position="5"/>
        <end position="380"/>
    </location>
</feature>
<feature type="transmembrane region" description="Helical" evidence="7">
    <location>
        <begin position="290"/>
        <end position="307"/>
    </location>
</feature>
<keyword evidence="5 7" id="KW-1133">Transmembrane helix</keyword>
<feature type="transmembrane region" description="Helical" evidence="7">
    <location>
        <begin position="380"/>
        <end position="399"/>
    </location>
</feature>
<feature type="transmembrane region" description="Helical" evidence="7">
    <location>
        <begin position="261"/>
        <end position="284"/>
    </location>
</feature>
<comment type="caution">
    <text evidence="9">The sequence shown here is derived from an EMBL/GenBank/DDBJ whole genome shotgun (WGS) entry which is preliminary data.</text>
</comment>
<evidence type="ECO:0000313" key="9">
    <source>
        <dbReference type="EMBL" id="MEU6802618.1"/>
    </source>
</evidence>
<keyword evidence="10" id="KW-1185">Reference proteome</keyword>
<accession>A0ABV3AZK3</accession>
<comment type="subcellular location">
    <subcellularLocation>
        <location evidence="1">Cell membrane</location>
        <topology evidence="1">Multi-pass membrane protein</topology>
    </subcellularLocation>
</comment>
<dbReference type="Gene3D" id="3.40.1710.10">
    <property type="entry name" value="abc type-2 transporter like domain"/>
    <property type="match status" value="1"/>
</dbReference>
<evidence type="ECO:0000259" key="8">
    <source>
        <dbReference type="Pfam" id="PF12051"/>
    </source>
</evidence>
<keyword evidence="6 7" id="KW-0472">Membrane</keyword>
<keyword evidence="4 7" id="KW-0812">Transmembrane</keyword>
<name>A0ABV3AZK3_9ACTN</name>
<evidence type="ECO:0000256" key="2">
    <source>
        <dbReference type="ARBA" id="ARBA00007783"/>
    </source>
</evidence>
<protein>
    <submittedName>
        <fullName evidence="9">DUF3533 domain-containing protein</fullName>
    </submittedName>
</protein>
<dbReference type="InterPro" id="IPR051328">
    <property type="entry name" value="T7SS_ABC-Transporter"/>
</dbReference>
<comment type="similarity">
    <text evidence="2">Belongs to the ABC-2 integral membrane protein family.</text>
</comment>
<dbReference type="Pfam" id="PF12051">
    <property type="entry name" value="DUF3533"/>
    <property type="match status" value="1"/>
</dbReference>
<dbReference type="EMBL" id="JBEYXT010000065">
    <property type="protein sequence ID" value="MEU6802618.1"/>
    <property type="molecule type" value="Genomic_DNA"/>
</dbReference>
<dbReference type="InterPro" id="IPR022703">
    <property type="entry name" value="DUF3533"/>
</dbReference>
<sequence length="418" mass="43700">MTPSILVTIVMAVLAAMYLGGMISSSDDIDDFPIAIVNADTGATTSSGQHINIGGQIIDDLHKNVDDDKFDLRTLSLAEAKGDMGEAKVYGAIVLPGDLSQKLATLSTDAVSAGPVERPEITVYTNQLASASSASIVTSFADQALSQANRAVGEQLTTAVTSPQGAGGSHDRSLSGAARLVLSEPMNVQVTPFQRVPDGTGNGMSAMYYALLLVLAGFTGSLIASNFVDAYLGFIPTEMGPVYRLEDNSGHGRLATLTMKWALMSGLAVVVSAVYVGVAAWAGMPLEHPWTLWMLGVLAITAVAVVVQSILALLGGLGMVVNLFLFIVLSVPSSGGTTPLEATPSFLRFLASFEPMHQIYLGTRSVLYFGATWNTGLDRAVIASIAAIVLGVLAGFLGTRSYDRKGLVRRQTPAAVQA</sequence>
<evidence type="ECO:0000256" key="5">
    <source>
        <dbReference type="ARBA" id="ARBA00022989"/>
    </source>
</evidence>
<evidence type="ECO:0000313" key="10">
    <source>
        <dbReference type="Proteomes" id="UP001551189"/>
    </source>
</evidence>
<evidence type="ECO:0000256" key="4">
    <source>
        <dbReference type="ARBA" id="ARBA00022692"/>
    </source>
</evidence>
<evidence type="ECO:0000256" key="7">
    <source>
        <dbReference type="SAM" id="Phobius"/>
    </source>
</evidence>
<evidence type="ECO:0000256" key="1">
    <source>
        <dbReference type="ARBA" id="ARBA00004651"/>
    </source>
</evidence>
<dbReference type="PANTHER" id="PTHR43077">
    <property type="entry name" value="TRANSPORT PERMEASE YVFS-RELATED"/>
    <property type="match status" value="1"/>
</dbReference>
<organism evidence="9 10">
    <name type="scientific">Streptomyces neyagawaensis</name>
    <dbReference type="NCBI Taxonomy" id="42238"/>
    <lineage>
        <taxon>Bacteria</taxon>
        <taxon>Bacillati</taxon>
        <taxon>Actinomycetota</taxon>
        <taxon>Actinomycetes</taxon>
        <taxon>Kitasatosporales</taxon>
        <taxon>Streptomycetaceae</taxon>
        <taxon>Streptomyces</taxon>
    </lineage>
</organism>
<gene>
    <name evidence="9" type="ORF">ABZ931_16625</name>
</gene>
<feature type="transmembrane region" description="Helical" evidence="7">
    <location>
        <begin position="206"/>
        <end position="228"/>
    </location>
</feature>
<evidence type="ECO:0000256" key="6">
    <source>
        <dbReference type="ARBA" id="ARBA00023136"/>
    </source>
</evidence>
<keyword evidence="3" id="KW-1003">Cell membrane</keyword>